<dbReference type="Gene3D" id="3.30.310.130">
    <property type="entry name" value="Ubiquitin-related"/>
    <property type="match status" value="1"/>
</dbReference>
<sequence>MAFMLLQTQDPMSLKSALPSFENTTHIFLPVNDCRDVETAEGGSHWSLLLVSVVDGVAFHYDSLCPSNMQEAKVLSHHISQLLQKPLKFVNLDDSPQQENGSDCGVFVCLLMQHLLLGRLLQAHANDKVSMILTTANVNTSTTNYHHSFTTEHYDPKEWVDLFSDAGAQYFVQVSKHHEGYALFDIPANITQRTSVAQVPHKNLLQMLFDAADQYQPHLHKATYFSLPEWFHPDYKKYGFGEADGAGWPGGNATNPYTNETLPYTGYVAVEDFVSDLILPEMQILAQMGTEIMWCDIGGPNLTAEFSAEYFNSMATQGKQVLINNRCGLPGDFDTPEYARYEAVQTRKWESNLGMDPFSYGYNRATPVSAYITPASIVTSLIDITSKNGNFLLDIGPQANGTIVDIEKKNLRDAGRWIKSHGEAIFNTTYWFITPEEGETIRFTQTPDAFYMLTLYPPNATLVLDSPVPYVAGDKVTVVGGNMSGSVVPSRLLANGSLELTISDAVRASDEYSWVFKIPFGGVQTMGNATYTGSAPPAQQTANDARKLSSGWLGLVPSVLLGLMFCFA</sequence>
<dbReference type="Gene3D" id="3.20.20.80">
    <property type="entry name" value="Glycosidases"/>
    <property type="match status" value="1"/>
</dbReference>
<proteinExistence type="inferred from homology"/>
<evidence type="ECO:0000256" key="4">
    <source>
        <dbReference type="ARBA" id="ARBA00012662"/>
    </source>
</evidence>
<comment type="similarity">
    <text evidence="2">Belongs to the peptidase C48 family.</text>
</comment>
<keyword evidence="5" id="KW-0645">Protease</keyword>
<feature type="domain" description="Ubiquitin-like protease family profile" evidence="9">
    <location>
        <begin position="1"/>
        <end position="115"/>
    </location>
</feature>
<evidence type="ECO:0000256" key="1">
    <source>
        <dbReference type="ARBA" id="ARBA00004071"/>
    </source>
</evidence>
<keyword evidence="6" id="KW-0732">Signal</keyword>
<dbReference type="InterPro" id="IPR016286">
    <property type="entry name" value="FUC_metazoa-typ"/>
</dbReference>
<dbReference type="SUPFAM" id="SSF51445">
    <property type="entry name" value="(Trans)glycosidases"/>
    <property type="match status" value="1"/>
</dbReference>
<protein>
    <recommendedName>
        <fullName evidence="4">alpha-L-fucosidase</fullName>
        <ecNumber evidence="4">3.2.1.51</ecNumber>
    </recommendedName>
</protein>
<keyword evidence="7 10" id="KW-0378">Hydrolase</keyword>
<dbReference type="Proteomes" id="UP000304947">
    <property type="component" value="Unassembled WGS sequence"/>
</dbReference>
<evidence type="ECO:0000256" key="3">
    <source>
        <dbReference type="ARBA" id="ARBA00007951"/>
    </source>
</evidence>
<accession>A0A4T0B3J3</accession>
<dbReference type="InterPro" id="IPR057739">
    <property type="entry name" value="Glyco_hydro_29_N"/>
</dbReference>
<dbReference type="PANTHER" id="PTHR10030">
    <property type="entry name" value="ALPHA-L-FUCOSIDASE"/>
    <property type="match status" value="1"/>
</dbReference>
<comment type="caution">
    <text evidence="10">The sequence shown here is derived from an EMBL/GenBank/DDBJ whole genome shotgun (WGS) entry which is preliminary data.</text>
</comment>
<dbReference type="Pfam" id="PF02902">
    <property type="entry name" value="Peptidase_C48"/>
    <property type="match status" value="1"/>
</dbReference>
<dbReference type="GO" id="GO:0016139">
    <property type="term" value="P:glycoside catabolic process"/>
    <property type="evidence" value="ECO:0007669"/>
    <property type="project" value="TreeGrafter"/>
</dbReference>
<dbReference type="InterPro" id="IPR000933">
    <property type="entry name" value="Glyco_hydro_29"/>
</dbReference>
<comment type="function">
    <text evidence="1">Alpha-L-fucosidase is responsible for hydrolyzing the alpha-1,6-linked fucose joined to the reducing-end N-acetylglucosamine of the carbohydrate moieties of glycoproteins.</text>
</comment>
<gene>
    <name evidence="10" type="ORF">D6C83_07737</name>
</gene>
<comment type="similarity">
    <text evidence="3">Belongs to the glycosyl hydrolase 29 family.</text>
</comment>
<dbReference type="PANTHER" id="PTHR10030:SF37">
    <property type="entry name" value="ALPHA-L-FUCOSIDASE-RELATED"/>
    <property type="match status" value="1"/>
</dbReference>
<evidence type="ECO:0000256" key="8">
    <source>
        <dbReference type="ARBA" id="ARBA00023295"/>
    </source>
</evidence>
<evidence type="ECO:0000259" key="9">
    <source>
        <dbReference type="PROSITE" id="PS50600"/>
    </source>
</evidence>
<evidence type="ECO:0000256" key="5">
    <source>
        <dbReference type="ARBA" id="ARBA00022670"/>
    </source>
</evidence>
<dbReference type="InterPro" id="IPR003653">
    <property type="entry name" value="Peptidase_C48_C"/>
</dbReference>
<dbReference type="Pfam" id="PF01120">
    <property type="entry name" value="Alpha_L_fucos"/>
    <property type="match status" value="1"/>
</dbReference>
<dbReference type="GO" id="GO:0006004">
    <property type="term" value="P:fucose metabolic process"/>
    <property type="evidence" value="ECO:0007669"/>
    <property type="project" value="InterPro"/>
</dbReference>
<dbReference type="GO" id="GO:0004560">
    <property type="term" value="F:alpha-L-fucosidase activity"/>
    <property type="evidence" value="ECO:0007669"/>
    <property type="project" value="UniProtKB-EC"/>
</dbReference>
<dbReference type="SUPFAM" id="SSF54001">
    <property type="entry name" value="Cysteine proteinases"/>
    <property type="match status" value="1"/>
</dbReference>
<evidence type="ECO:0000256" key="2">
    <source>
        <dbReference type="ARBA" id="ARBA00005234"/>
    </source>
</evidence>
<evidence type="ECO:0000313" key="11">
    <source>
        <dbReference type="Proteomes" id="UP000304947"/>
    </source>
</evidence>
<dbReference type="EMBL" id="QZBU01003458">
    <property type="protein sequence ID" value="TIA27498.1"/>
    <property type="molecule type" value="Genomic_DNA"/>
</dbReference>
<name>A0A4T0B3J3_AURPU</name>
<dbReference type="Gene3D" id="1.10.418.20">
    <property type="match status" value="1"/>
</dbReference>
<dbReference type="AlphaFoldDB" id="A0A4T0B3J3"/>
<dbReference type="SMART" id="SM00812">
    <property type="entry name" value="Alpha_L_fucos"/>
    <property type="match status" value="1"/>
</dbReference>
<dbReference type="EC" id="3.2.1.51" evidence="4"/>
<organism evidence="10 11">
    <name type="scientific">Aureobasidium pullulans</name>
    <name type="common">Black yeast</name>
    <name type="synonym">Pullularia pullulans</name>
    <dbReference type="NCBI Taxonomy" id="5580"/>
    <lineage>
        <taxon>Eukaryota</taxon>
        <taxon>Fungi</taxon>
        <taxon>Dikarya</taxon>
        <taxon>Ascomycota</taxon>
        <taxon>Pezizomycotina</taxon>
        <taxon>Dothideomycetes</taxon>
        <taxon>Dothideomycetidae</taxon>
        <taxon>Dothideales</taxon>
        <taxon>Saccotheciaceae</taxon>
        <taxon>Aureobasidium</taxon>
    </lineage>
</organism>
<dbReference type="InterPro" id="IPR017853">
    <property type="entry name" value="GH"/>
</dbReference>
<evidence type="ECO:0000313" key="10">
    <source>
        <dbReference type="EMBL" id="TIA27498.1"/>
    </source>
</evidence>
<dbReference type="InterPro" id="IPR038765">
    <property type="entry name" value="Papain-like_cys_pep_sf"/>
</dbReference>
<dbReference type="GO" id="GO:0019783">
    <property type="term" value="F:ubiquitin-like protein peptidase activity"/>
    <property type="evidence" value="ECO:0007669"/>
    <property type="project" value="UniProtKB-ARBA"/>
</dbReference>
<dbReference type="PROSITE" id="PS50600">
    <property type="entry name" value="ULP_PROTEASE"/>
    <property type="match status" value="1"/>
</dbReference>
<dbReference type="PRINTS" id="PR00741">
    <property type="entry name" value="GLHYDRLASE29"/>
</dbReference>
<dbReference type="GO" id="GO:0006508">
    <property type="term" value="P:proteolysis"/>
    <property type="evidence" value="ECO:0007669"/>
    <property type="project" value="UniProtKB-KW"/>
</dbReference>
<evidence type="ECO:0000256" key="6">
    <source>
        <dbReference type="ARBA" id="ARBA00022729"/>
    </source>
</evidence>
<reference evidence="10 11" key="1">
    <citation type="submission" date="2018-10" db="EMBL/GenBank/DDBJ databases">
        <title>Fifty Aureobasidium pullulans genomes reveal a recombining polyextremotolerant generalist.</title>
        <authorList>
            <person name="Gostincar C."/>
            <person name="Turk M."/>
            <person name="Zajc J."/>
            <person name="Gunde-Cimerman N."/>
        </authorList>
    </citation>
    <scope>NUCLEOTIDE SEQUENCE [LARGE SCALE GENOMIC DNA]</scope>
    <source>
        <strain evidence="10 11">EXF-3380</strain>
    </source>
</reference>
<dbReference type="GO" id="GO:0008234">
    <property type="term" value="F:cysteine-type peptidase activity"/>
    <property type="evidence" value="ECO:0007669"/>
    <property type="project" value="InterPro"/>
</dbReference>
<evidence type="ECO:0000256" key="7">
    <source>
        <dbReference type="ARBA" id="ARBA00022801"/>
    </source>
</evidence>
<keyword evidence="8" id="KW-0326">Glycosidase</keyword>